<dbReference type="EMBL" id="JBEZVI010000014">
    <property type="protein sequence ID" value="MEU3711990.1"/>
    <property type="molecule type" value="Genomic_DNA"/>
</dbReference>
<comment type="similarity">
    <text evidence="1">Belongs to the AfsR/DnrI/RedD regulatory family.</text>
</comment>
<evidence type="ECO:0000256" key="5">
    <source>
        <dbReference type="ARBA" id="ARBA00023163"/>
    </source>
</evidence>
<dbReference type="Gene3D" id="3.30.70.1230">
    <property type="entry name" value="Nucleotide cyclase"/>
    <property type="match status" value="1"/>
</dbReference>
<dbReference type="Gene3D" id="1.10.10.10">
    <property type="entry name" value="Winged helix-like DNA-binding domain superfamily/Winged helix DNA-binding domain"/>
    <property type="match status" value="1"/>
</dbReference>
<dbReference type="RefSeq" id="WP_051739817.1">
    <property type="nucleotide sequence ID" value="NZ_JBEZVI010000014.1"/>
</dbReference>
<dbReference type="PROSITE" id="PS51755">
    <property type="entry name" value="OMPR_PHOB"/>
    <property type="match status" value="1"/>
</dbReference>
<gene>
    <name evidence="9" type="ORF">AB0E61_18075</name>
</gene>
<keyword evidence="4 6" id="KW-0238">DNA-binding</keyword>
<dbReference type="SUPFAM" id="SSF48452">
    <property type="entry name" value="TPR-like"/>
    <property type="match status" value="1"/>
</dbReference>
<keyword evidence="5" id="KW-0804">Transcription</keyword>
<dbReference type="PANTHER" id="PTHR35807:SF1">
    <property type="entry name" value="TRANSCRIPTIONAL REGULATOR REDD"/>
    <property type="match status" value="1"/>
</dbReference>
<feature type="compositionally biased region" description="Low complexity" evidence="7">
    <location>
        <begin position="272"/>
        <end position="285"/>
    </location>
</feature>
<dbReference type="InterPro" id="IPR005158">
    <property type="entry name" value="BTAD"/>
</dbReference>
<dbReference type="InterPro" id="IPR041664">
    <property type="entry name" value="AAA_16"/>
</dbReference>
<dbReference type="SUPFAM" id="SSF46894">
    <property type="entry name" value="C-terminal effector domain of the bipartite response regulators"/>
    <property type="match status" value="1"/>
</dbReference>
<evidence type="ECO:0000256" key="1">
    <source>
        <dbReference type="ARBA" id="ARBA00005820"/>
    </source>
</evidence>
<feature type="region of interest" description="Disordered" evidence="7">
    <location>
        <begin position="739"/>
        <end position="770"/>
    </location>
</feature>
<dbReference type="Pfam" id="PF13191">
    <property type="entry name" value="AAA_16"/>
    <property type="match status" value="1"/>
</dbReference>
<keyword evidence="3" id="KW-0805">Transcription regulation</keyword>
<evidence type="ECO:0000313" key="9">
    <source>
        <dbReference type="EMBL" id="MEU3711990.1"/>
    </source>
</evidence>
<evidence type="ECO:0000256" key="7">
    <source>
        <dbReference type="SAM" id="MobiDB-lite"/>
    </source>
</evidence>
<protein>
    <submittedName>
        <fullName evidence="9">BTAD domain-containing putative transcriptional regulator</fullName>
    </submittedName>
</protein>
<name>A0ABV2Z1W8_9ACTN</name>
<accession>A0ABV2Z1W8</accession>
<dbReference type="InterPro" id="IPR036388">
    <property type="entry name" value="WH-like_DNA-bd_sf"/>
</dbReference>
<dbReference type="InterPro" id="IPR027417">
    <property type="entry name" value="P-loop_NTPase"/>
</dbReference>
<feature type="DNA-binding region" description="OmpR/PhoB-type" evidence="6">
    <location>
        <begin position="1"/>
        <end position="103"/>
    </location>
</feature>
<feature type="region of interest" description="Disordered" evidence="7">
    <location>
        <begin position="479"/>
        <end position="499"/>
    </location>
</feature>
<comment type="caution">
    <text evidence="9">The sequence shown here is derived from an EMBL/GenBank/DDBJ whole genome shotgun (WGS) entry which is preliminary data.</text>
</comment>
<feature type="region of interest" description="Disordered" evidence="7">
    <location>
        <begin position="295"/>
        <end position="314"/>
    </location>
</feature>
<evidence type="ECO:0000256" key="2">
    <source>
        <dbReference type="ARBA" id="ARBA00023012"/>
    </source>
</evidence>
<evidence type="ECO:0000259" key="8">
    <source>
        <dbReference type="PROSITE" id="PS51755"/>
    </source>
</evidence>
<dbReference type="SUPFAM" id="SSF52540">
    <property type="entry name" value="P-loop containing nucleoside triphosphate hydrolases"/>
    <property type="match status" value="1"/>
</dbReference>
<organism evidence="9 10">
    <name type="scientific">Streptomyces catenulae</name>
    <dbReference type="NCBI Taxonomy" id="66875"/>
    <lineage>
        <taxon>Bacteria</taxon>
        <taxon>Bacillati</taxon>
        <taxon>Actinomycetota</taxon>
        <taxon>Actinomycetes</taxon>
        <taxon>Kitasatosporales</taxon>
        <taxon>Streptomycetaceae</taxon>
        <taxon>Streptomyces</taxon>
    </lineage>
</organism>
<dbReference type="InterPro" id="IPR011990">
    <property type="entry name" value="TPR-like_helical_dom_sf"/>
</dbReference>
<dbReference type="Gene3D" id="1.25.40.10">
    <property type="entry name" value="Tetratricopeptide repeat domain"/>
    <property type="match status" value="1"/>
</dbReference>
<dbReference type="Pfam" id="PF03704">
    <property type="entry name" value="BTAD"/>
    <property type="match status" value="1"/>
</dbReference>
<reference evidence="9 10" key="1">
    <citation type="submission" date="2024-06" db="EMBL/GenBank/DDBJ databases">
        <title>The Natural Products Discovery Center: Release of the First 8490 Sequenced Strains for Exploring Actinobacteria Biosynthetic Diversity.</title>
        <authorList>
            <person name="Kalkreuter E."/>
            <person name="Kautsar S.A."/>
            <person name="Yang D."/>
            <person name="Bader C.D."/>
            <person name="Teijaro C.N."/>
            <person name="Fluegel L."/>
            <person name="Davis C.M."/>
            <person name="Simpson J.R."/>
            <person name="Lauterbach L."/>
            <person name="Steele A.D."/>
            <person name="Gui C."/>
            <person name="Meng S."/>
            <person name="Li G."/>
            <person name="Viehrig K."/>
            <person name="Ye F."/>
            <person name="Su P."/>
            <person name="Kiefer A.F."/>
            <person name="Nichols A."/>
            <person name="Cepeda A.J."/>
            <person name="Yan W."/>
            <person name="Fan B."/>
            <person name="Jiang Y."/>
            <person name="Adhikari A."/>
            <person name="Zheng C.-J."/>
            <person name="Schuster L."/>
            <person name="Cowan T.M."/>
            <person name="Smanski M.J."/>
            <person name="Chevrette M.G."/>
            <person name="De Carvalho L.P.S."/>
            <person name="Shen B."/>
        </authorList>
    </citation>
    <scope>NUCLEOTIDE SEQUENCE [LARGE SCALE GENOMIC DNA]</scope>
    <source>
        <strain evidence="9 10">NPDC033039</strain>
    </source>
</reference>
<dbReference type="SUPFAM" id="SSF55073">
    <property type="entry name" value="Nucleotide cyclase"/>
    <property type="match status" value="1"/>
</dbReference>
<evidence type="ECO:0000313" key="10">
    <source>
        <dbReference type="Proteomes" id="UP001550853"/>
    </source>
</evidence>
<dbReference type="SMART" id="SM00862">
    <property type="entry name" value="Trans_reg_C"/>
    <property type="match status" value="1"/>
</dbReference>
<dbReference type="SMART" id="SM01043">
    <property type="entry name" value="BTAD"/>
    <property type="match status" value="1"/>
</dbReference>
<keyword evidence="2" id="KW-0902">Two-component regulatory system</keyword>
<dbReference type="Proteomes" id="UP001550853">
    <property type="component" value="Unassembled WGS sequence"/>
</dbReference>
<dbReference type="InterPro" id="IPR029787">
    <property type="entry name" value="Nucleotide_cyclase"/>
</dbReference>
<feature type="region of interest" description="Disordered" evidence="7">
    <location>
        <begin position="268"/>
        <end position="288"/>
    </location>
</feature>
<evidence type="ECO:0000256" key="3">
    <source>
        <dbReference type="ARBA" id="ARBA00023015"/>
    </source>
</evidence>
<dbReference type="InterPro" id="IPR051677">
    <property type="entry name" value="AfsR-DnrI-RedD_regulator"/>
</dbReference>
<dbReference type="InterPro" id="IPR001867">
    <property type="entry name" value="OmpR/PhoB-type_DNA-bd"/>
</dbReference>
<evidence type="ECO:0000256" key="4">
    <source>
        <dbReference type="ARBA" id="ARBA00023125"/>
    </source>
</evidence>
<evidence type="ECO:0000256" key="6">
    <source>
        <dbReference type="PROSITE-ProRule" id="PRU01091"/>
    </source>
</evidence>
<dbReference type="CDD" id="cd15831">
    <property type="entry name" value="BTAD"/>
    <property type="match status" value="1"/>
</dbReference>
<sequence>MEFRVLGPLEADRFGEPIALGGTKQRATLGFLLLHANRVVATSQLVSALWPANEEPASARKIIQNAVWGLRGALSEEDGSPGAPQQQPGAALLTQAPGYRLRVEPDQVDMHLFHRRVEEGRGALAAGQAESAARLLHQALDLWRGPALADLVEAGADWPDLVAVEKTRLNAMEDWLEAELACGRHHSALADLEAMVEAEPLRERSCGQLMVALYRCGRQADALAVYDRTRSGLVGDLGLEPGRELQSLQHAILNHDLVLEPPARPSTALFTPAAAPRPGTAGEPGHTAAGAAEVRTDGQEGGEPSDEPTAQSVSDRLPVSIVLFRTPLATQDSDVEAVERDTDLHTLTTAIREEVEQFEGSMVATIGSVSLALFRSHNEGRSKAERAVRAALAVRDRCAGDKAGRGAAPDSAMSAAVATGEALVRYQPGAPDSPVSVVGVLLDIGESLLHSPGDEVWACERTYCETQFAIDYERAEGGGGRWRASGPREDSPGRHTTPLMGRDCELDLLDVSLRRACHRSVPHLVTVLGEAGIGKTRLLEEFEWQLADAPAPPRLLHDRVRPSATSRDGALAPLRRLLLSACGVAAKTPPATAAAQAHRAIERVVGDREEAARLTGALAPLISGKGPAPEGVAAEPMLGVWRDFLLATARWEPLVVVVDDLHSASDTVVDGIAQLASSAASVPLLVVAAARPHLLLRRPRWGLGLRHFSTLTLDVLAQPAADLMAESLEAEQLGTSASGPALHHAWTHPPALAPTGPNSPVHALLTSRTP</sequence>
<keyword evidence="10" id="KW-1185">Reference proteome</keyword>
<proteinExistence type="inferred from homology"/>
<dbReference type="PANTHER" id="PTHR35807">
    <property type="entry name" value="TRANSCRIPTIONAL REGULATOR REDD-RELATED"/>
    <property type="match status" value="1"/>
</dbReference>
<dbReference type="InterPro" id="IPR016032">
    <property type="entry name" value="Sig_transdc_resp-reg_C-effctor"/>
</dbReference>
<feature type="domain" description="OmpR/PhoB-type" evidence="8">
    <location>
        <begin position="1"/>
        <end position="103"/>
    </location>
</feature>